<evidence type="ECO:0000256" key="6">
    <source>
        <dbReference type="ARBA" id="ARBA00022737"/>
    </source>
</evidence>
<dbReference type="SUPFAM" id="SSF57850">
    <property type="entry name" value="RING/U-box"/>
    <property type="match status" value="2"/>
</dbReference>
<dbReference type="PROSITE" id="PS50134">
    <property type="entry name" value="ZF_TAZ"/>
    <property type="match status" value="2"/>
</dbReference>
<dbReference type="Pfam" id="PF08214">
    <property type="entry name" value="HAT_KAT11"/>
    <property type="match status" value="1"/>
</dbReference>
<dbReference type="SMART" id="SM01250">
    <property type="entry name" value="KAT11"/>
    <property type="match status" value="1"/>
</dbReference>
<feature type="compositionally biased region" description="Basic and acidic residues" evidence="18">
    <location>
        <begin position="1402"/>
        <end position="1411"/>
    </location>
</feature>
<evidence type="ECO:0000313" key="23">
    <source>
        <dbReference type="Proteomes" id="UP001358586"/>
    </source>
</evidence>
<dbReference type="PROSITE" id="PS51727">
    <property type="entry name" value="CBP_P300_HAT"/>
    <property type="match status" value="1"/>
</dbReference>
<feature type="region of interest" description="Disordered" evidence="18">
    <location>
        <begin position="961"/>
        <end position="985"/>
    </location>
</feature>
<dbReference type="InterPro" id="IPR035898">
    <property type="entry name" value="TAZ_dom_sf"/>
</dbReference>
<name>A0ABR0NA59_GOSAR</name>
<accession>A0ABR0NA59</accession>
<protein>
    <recommendedName>
        <fullName evidence="3">histone acetyltransferase</fullName>
        <ecNumber evidence="3">2.3.1.48</ecNumber>
    </recommendedName>
</protein>
<keyword evidence="10" id="KW-0805">Transcription regulation</keyword>
<feature type="domain" description="CBP/p300-type HAT" evidence="21">
    <location>
        <begin position="1614"/>
        <end position="2050"/>
    </location>
</feature>
<evidence type="ECO:0000256" key="18">
    <source>
        <dbReference type="SAM" id="MobiDB-lite"/>
    </source>
</evidence>
<feature type="coiled-coil region" evidence="17">
    <location>
        <begin position="247"/>
        <end position="278"/>
    </location>
</feature>
<dbReference type="InterPro" id="IPR013178">
    <property type="entry name" value="Histone_AcTrfase_Rtt109/CBP"/>
</dbReference>
<evidence type="ECO:0000256" key="3">
    <source>
        <dbReference type="ARBA" id="ARBA00013184"/>
    </source>
</evidence>
<evidence type="ECO:0000256" key="13">
    <source>
        <dbReference type="ARBA" id="ARBA00023242"/>
    </source>
</evidence>
<keyword evidence="13" id="KW-0539">Nucleus</keyword>
<dbReference type="InterPro" id="IPR019542">
    <property type="entry name" value="Enhancer_polycomb-like_N"/>
</dbReference>
<dbReference type="InterPro" id="IPR019787">
    <property type="entry name" value="Znf_PHD-finger"/>
</dbReference>
<feature type="domain" description="TAZ-type" evidence="19">
    <location>
        <begin position="2112"/>
        <end position="2195"/>
    </location>
</feature>
<dbReference type="SMART" id="SM00551">
    <property type="entry name" value="ZnF_TAZ"/>
    <property type="match status" value="2"/>
</dbReference>
<dbReference type="Gene3D" id="3.30.40.10">
    <property type="entry name" value="Zinc/RING finger domain, C3HC4 (zinc finger)"/>
    <property type="match status" value="1"/>
</dbReference>
<dbReference type="Pfam" id="PF10513">
    <property type="entry name" value="EPL1"/>
    <property type="match status" value="1"/>
</dbReference>
<comment type="function">
    <text evidence="1">Acetyltransferase enzyme. Acetylates histones, giving a specific tag for transcriptional activation.</text>
</comment>
<feature type="compositionally biased region" description="Polar residues" evidence="18">
    <location>
        <begin position="1415"/>
        <end position="1429"/>
    </location>
</feature>
<dbReference type="PROSITE" id="PS01357">
    <property type="entry name" value="ZF_ZZ_1"/>
    <property type="match status" value="1"/>
</dbReference>
<dbReference type="InterPro" id="IPR000433">
    <property type="entry name" value="Znf_ZZ"/>
</dbReference>
<dbReference type="SUPFAM" id="SSF57903">
    <property type="entry name" value="FYVE/PHD zinc finger"/>
    <property type="match status" value="1"/>
</dbReference>
<evidence type="ECO:0000256" key="17">
    <source>
        <dbReference type="SAM" id="Coils"/>
    </source>
</evidence>
<dbReference type="CDD" id="cd15614">
    <property type="entry name" value="PHD_HAC_like"/>
    <property type="match status" value="1"/>
</dbReference>
<evidence type="ECO:0000256" key="15">
    <source>
        <dbReference type="ARBA" id="ARBA00048017"/>
    </source>
</evidence>
<evidence type="ECO:0000256" key="5">
    <source>
        <dbReference type="ARBA" id="ARBA00022723"/>
    </source>
</evidence>
<keyword evidence="5" id="KW-0479">Metal-binding</keyword>
<dbReference type="InterPro" id="IPR031162">
    <property type="entry name" value="CBP_P300_HAT"/>
</dbReference>
<keyword evidence="6" id="KW-0677">Repeat</keyword>
<dbReference type="Pfam" id="PF00628">
    <property type="entry name" value="PHD"/>
    <property type="match status" value="1"/>
</dbReference>
<evidence type="ECO:0000259" key="21">
    <source>
        <dbReference type="PROSITE" id="PS51727"/>
    </source>
</evidence>
<dbReference type="PROSITE" id="PS01359">
    <property type="entry name" value="ZF_PHD_1"/>
    <property type="match status" value="1"/>
</dbReference>
<dbReference type="InterPro" id="IPR011011">
    <property type="entry name" value="Znf_FYVE_PHD"/>
</dbReference>
<evidence type="ECO:0000256" key="4">
    <source>
        <dbReference type="ARBA" id="ARBA00022679"/>
    </source>
</evidence>
<feature type="domain" description="TAZ-type" evidence="19">
    <location>
        <begin position="1163"/>
        <end position="1243"/>
    </location>
</feature>
<dbReference type="Pfam" id="PF02135">
    <property type="entry name" value="zf-TAZ"/>
    <property type="match status" value="2"/>
</dbReference>
<feature type="region of interest" description="Disordered" evidence="18">
    <location>
        <begin position="314"/>
        <end position="347"/>
    </location>
</feature>
<feature type="compositionally biased region" description="Polar residues" evidence="18">
    <location>
        <begin position="913"/>
        <end position="923"/>
    </location>
</feature>
<keyword evidence="7 16" id="KW-0863">Zinc-finger</keyword>
<dbReference type="Gene3D" id="3.30.60.90">
    <property type="match status" value="2"/>
</dbReference>
<dbReference type="PROSITE" id="PS50135">
    <property type="entry name" value="ZF_ZZ_2"/>
    <property type="match status" value="2"/>
</dbReference>
<dbReference type="InterPro" id="IPR043145">
    <property type="entry name" value="Znf_ZZ_sf"/>
</dbReference>
<feature type="region of interest" description="Disordered" evidence="18">
    <location>
        <begin position="913"/>
        <end position="936"/>
    </location>
</feature>
<evidence type="ECO:0000256" key="14">
    <source>
        <dbReference type="ARBA" id="ARBA00023315"/>
    </source>
</evidence>
<evidence type="ECO:0000313" key="22">
    <source>
        <dbReference type="EMBL" id="KAK5791891.1"/>
    </source>
</evidence>
<keyword evidence="23" id="KW-1185">Reference proteome</keyword>
<evidence type="ECO:0000256" key="1">
    <source>
        <dbReference type="ARBA" id="ARBA00002581"/>
    </source>
</evidence>
<evidence type="ECO:0000256" key="8">
    <source>
        <dbReference type="ARBA" id="ARBA00022833"/>
    </source>
</evidence>
<evidence type="ECO:0000256" key="16">
    <source>
        <dbReference type="PROSITE-ProRule" id="PRU00228"/>
    </source>
</evidence>
<evidence type="ECO:0000256" key="7">
    <source>
        <dbReference type="ARBA" id="ARBA00022771"/>
    </source>
</evidence>
<feature type="region of interest" description="Disordered" evidence="18">
    <location>
        <begin position="1374"/>
        <end position="1434"/>
    </location>
</feature>
<evidence type="ECO:0000259" key="19">
    <source>
        <dbReference type="PROSITE" id="PS50134"/>
    </source>
</evidence>
<evidence type="ECO:0000256" key="9">
    <source>
        <dbReference type="ARBA" id="ARBA00022853"/>
    </source>
</evidence>
<keyword evidence="12" id="KW-0804">Transcription</keyword>
<keyword evidence="4" id="KW-0808">Transferase</keyword>
<dbReference type="SUPFAM" id="SSF57933">
    <property type="entry name" value="TAZ domain"/>
    <property type="match status" value="2"/>
</dbReference>
<dbReference type="SMART" id="SM00249">
    <property type="entry name" value="PHD"/>
    <property type="match status" value="1"/>
</dbReference>
<reference evidence="22 23" key="1">
    <citation type="submission" date="2023-03" db="EMBL/GenBank/DDBJ databases">
        <title>WGS of Gossypium arboreum.</title>
        <authorList>
            <person name="Yu D."/>
        </authorList>
    </citation>
    <scope>NUCLEOTIDE SEQUENCE [LARGE SCALE GENOMIC DNA]</scope>
    <source>
        <tissue evidence="22">Leaf</tissue>
    </source>
</reference>
<gene>
    <name evidence="22" type="ORF">PVK06_033004</name>
</gene>
<dbReference type="PANTHER" id="PTHR13808:SF1">
    <property type="entry name" value="HISTONE ACETYLTRANSFERASE"/>
    <property type="match status" value="1"/>
</dbReference>
<dbReference type="EC" id="2.3.1.48" evidence="3"/>
<evidence type="ECO:0000256" key="11">
    <source>
        <dbReference type="ARBA" id="ARBA00023159"/>
    </source>
</evidence>
<comment type="caution">
    <text evidence="22">The sequence shown here is derived from an EMBL/GenBank/DDBJ whole genome shotgun (WGS) entry which is preliminary data.</text>
</comment>
<keyword evidence="17" id="KW-0175">Coiled coil</keyword>
<comment type="catalytic activity">
    <reaction evidence="15">
        <text>L-lysyl-[protein] + acetyl-CoA = N(6)-acetyl-L-lysyl-[protein] + CoA + H(+)</text>
        <dbReference type="Rhea" id="RHEA:45948"/>
        <dbReference type="Rhea" id="RHEA-COMP:9752"/>
        <dbReference type="Rhea" id="RHEA-COMP:10731"/>
        <dbReference type="ChEBI" id="CHEBI:15378"/>
        <dbReference type="ChEBI" id="CHEBI:29969"/>
        <dbReference type="ChEBI" id="CHEBI:57287"/>
        <dbReference type="ChEBI" id="CHEBI:57288"/>
        <dbReference type="ChEBI" id="CHEBI:61930"/>
        <dbReference type="EC" id="2.3.1.48"/>
    </reaction>
</comment>
<evidence type="ECO:0000256" key="12">
    <source>
        <dbReference type="ARBA" id="ARBA00023163"/>
    </source>
</evidence>
<dbReference type="EMBL" id="JARKNE010000010">
    <property type="protein sequence ID" value="KAK5791891.1"/>
    <property type="molecule type" value="Genomic_DNA"/>
</dbReference>
<dbReference type="InterPro" id="IPR000197">
    <property type="entry name" value="Znf_TAZ"/>
</dbReference>
<keyword evidence="14" id="KW-0012">Acyltransferase</keyword>
<keyword evidence="11" id="KW-0010">Activator</keyword>
<evidence type="ECO:0000256" key="10">
    <source>
        <dbReference type="ARBA" id="ARBA00023015"/>
    </source>
</evidence>
<keyword evidence="8" id="KW-0862">Zinc</keyword>
<feature type="region of interest" description="Disordered" evidence="18">
    <location>
        <begin position="502"/>
        <end position="527"/>
    </location>
</feature>
<organism evidence="22 23">
    <name type="scientific">Gossypium arboreum</name>
    <name type="common">Tree cotton</name>
    <name type="synonym">Gossypium nanking</name>
    <dbReference type="NCBI Taxonomy" id="29729"/>
    <lineage>
        <taxon>Eukaryota</taxon>
        <taxon>Viridiplantae</taxon>
        <taxon>Streptophyta</taxon>
        <taxon>Embryophyta</taxon>
        <taxon>Tracheophyta</taxon>
        <taxon>Spermatophyta</taxon>
        <taxon>Magnoliopsida</taxon>
        <taxon>eudicotyledons</taxon>
        <taxon>Gunneridae</taxon>
        <taxon>Pentapetalae</taxon>
        <taxon>rosids</taxon>
        <taxon>malvids</taxon>
        <taxon>Malvales</taxon>
        <taxon>Malvaceae</taxon>
        <taxon>Malvoideae</taxon>
        <taxon>Gossypium</taxon>
    </lineage>
</organism>
<feature type="domain" description="ZZ-type" evidence="20">
    <location>
        <begin position="2052"/>
        <end position="2111"/>
    </location>
</feature>
<sequence length="2256" mass="253942">MSRLSFRPRPLDIHKKLPIVKSVKDFEDDDTPTSATRNSQMLRLAAVEVETEVPPLATKKLAPEIPTPQFVVVDTYERDYSRTFFQPTSYLRARGARAEIGEFVEYDLDNEDEDWLQDYNKDKKILAPEKLESLLFKLEVLDHKARERAGVITPTLVSPIPVLLTMDAAIEALQSQSIKYGVFQAVYNYWKEKRERWQKPILRRLQPPPPVNDNNPYNVFRPREKAHRLHTRRMQRRENNVQSFEKLRQVRRNLDQAKTLLEALIKREEKKRNVLECEVSLQRIQMKYKHETELLEDITLPGFPPISSKFASSEDEFMDSDDLANSRPRTRPAAVQNPPLTDSNVGMAPTASVKQEFRRRHLLHGWLHKLDPLEPVLLFTKPLVPDKLAAANIVPPSDSSTKNGASTPPYKFHGRMGRGGRIVFDRWNPLMHTPIDYMFRRLLSLAFSISRSPSSPGLTIGSLEAPIEATFVSAFIFSFFSSGKNEEGISIEMNVQAHMSGQISGQVPNQGGLPQQNGNPLQPSQMQNLGVAGGVGVSGVVGTGGPHNTLNMDTDLMRIREFMRGKITEILKLRNQHPITEASMMKFRDFARRLEEGLFKIARTKEDYANLNTLEQRLQILIKGSRNVHNQRHPQLVNSASAAVGTMIPTPGMSHSGNPSMVASSIDTPMIAVNASIAPTTVNTGNLLPTGGMSSGSFSRSEGNISNGYQQSPANFPIASGGMSSIGVPRMTSQMIPTPGFNSNNNNSSINNQSYMNNQPPNNVGGLSTVDSTMVSQPQQQKQHIGGQNSRILQTIGSQMGSGIRSGLQQKNFGFPNGSLSGALGMMGNNMQIVNELGASGGSQTATPYTNSSKPLQQHFDQHQRPLVQGHGYGMNNADSFGSGNVYGTVTSVGSMANSQNFNPVNLQSMSRANSSLKSNQSKLHGVQSAAHPNPQSLDQLETMNFQIPISSIDNICQSNQQFQQQPHQFQQQKISQHQQKQQNLQHQNLLSNSDYSPSQLISDIGSQVKHESGVEHCDEILHQQPSEKFQPELQKNHSEELSSQQDMHLSLPQNSQQMTQILHQHQLNSESHNDYKLSAGSQLESAVRCQWHPHSQVQVQMPGDMSHDQNVQEDFHQRISVQDEAQRNNLSAYASTISPMVVPRSSLDQSNSRVAISRSGNGSHDRQFRNQVRWLLFLRHARRCKASEGKCDGNCFTVRKLLSHMDLCQSSQCSYPRCHHSKILIRHHKTCTNTACPVCVSVNNYVQSQKARACLNSTSGLPPLSSRSTRTYDSGDISAKTTSTTTAIDTSVDIQPSLKRMKIEHFSQSAIAESEGPAVSGSAVTEPHISKDIKHQDYEHGDRCMQVKPEPMEVKAEVTLSSAKGSPAVIEMKDDGDDICKPKADGKPITCDDFSGLPKQENVKIEKEPDSADQENTTQSSENASGTKSGKPKIKGVSLTELFTPEQVREHIKGLRQWVGQSKSKAEKNQAMEHSMSENSCQLCAVEKLTFEPPPIYCSTCGARIKRNAMYYTMGAGDTRHYFCIPCHNEARGDTIIVDGTAIPKGRLEKKKNDEETEEWWVQCDKCEAWQHQICALFNGRRNDGGQAEYTCPNCYITEVERGERKPLPQSAVLGAKDLPRTILSDHIEQRLFRRLKQERQERARVQGKSYDEVPGAEALVIRVVSSVDKKLEVKPRFLEIFQEENYPPEFPYKSKVVLLFQKIEGVEVCLFGMYVQEFGSECAFPNQRRVYLSYLDSVKYFRPEVKAVTGEALRTFVYHEILIGYLEYCKKRGFTSCYIWACPPLKGEDYILYCHPEIQKTPKSDKLREWYLSMLRKAAKEKIVVDLTNLYDHFFVYAGECKAKVTAARLPYFDGDYWPGAAEDLINQLRQEEDGRKLNRKGTTKKTITKRALKASGQSDLSANASKDLLLMHKLGETISPMKEDFIMVHLQHCCSHCCILMVSGSRWVCNQCKNFQICDKCYEVEQKREERERHPINQREKHVFYPVEITDVPTDTKDKDEILESEFFDTRQAFLSLCQGNHYQYDTLRRAKHSSMMVLYHLHNPTAPAFVTTCNVCHLDIETGQGWRCEVCPDFDVCNACFQRDGGIDHPHKLTNHPSMAERDAQNKEARQLRVLQLRKMLDLLVHASQCRSAHCQYPNCRKVKGLFRHGIQCKTRASGGCVLCKKMWYLLQLHARACKESECHVPRCRDLKDHLKRLQQQSDSRRRAAVMEMMRQRAAEVAEKLAAKGKLLERCGVPATAGNNGPPLSCRS</sequence>
<comment type="subcellular location">
    <subcellularLocation>
        <location evidence="2">Nucleus</location>
    </subcellularLocation>
</comment>
<dbReference type="PANTHER" id="PTHR13808">
    <property type="entry name" value="CBP/P300-RELATED"/>
    <property type="match status" value="1"/>
</dbReference>
<keyword evidence="9" id="KW-0156">Chromatin regulator</keyword>
<evidence type="ECO:0000256" key="2">
    <source>
        <dbReference type="ARBA" id="ARBA00004123"/>
    </source>
</evidence>
<dbReference type="InterPro" id="IPR013083">
    <property type="entry name" value="Znf_RING/FYVE/PHD"/>
</dbReference>
<proteinExistence type="predicted"/>
<dbReference type="InterPro" id="IPR001965">
    <property type="entry name" value="Znf_PHD"/>
</dbReference>
<evidence type="ECO:0000259" key="20">
    <source>
        <dbReference type="PROSITE" id="PS50135"/>
    </source>
</evidence>
<dbReference type="Pfam" id="PF00569">
    <property type="entry name" value="ZZ"/>
    <property type="match status" value="1"/>
</dbReference>
<dbReference type="Gene3D" id="1.20.1020.10">
    <property type="entry name" value="TAZ domain"/>
    <property type="match status" value="2"/>
</dbReference>
<dbReference type="SMART" id="SM00291">
    <property type="entry name" value="ZnF_ZZ"/>
    <property type="match status" value="2"/>
</dbReference>
<dbReference type="Proteomes" id="UP001358586">
    <property type="component" value="Chromosome 10"/>
</dbReference>
<dbReference type="InterPro" id="IPR019786">
    <property type="entry name" value="Zinc_finger_PHD-type_CS"/>
</dbReference>
<feature type="domain" description="ZZ-type" evidence="20">
    <location>
        <begin position="1932"/>
        <end position="1995"/>
    </location>
</feature>